<dbReference type="InterPro" id="IPR035919">
    <property type="entry name" value="EAL_sf"/>
</dbReference>
<dbReference type="PROSITE" id="PS50883">
    <property type="entry name" value="EAL"/>
    <property type="match status" value="1"/>
</dbReference>
<dbReference type="Pfam" id="PF00563">
    <property type="entry name" value="EAL"/>
    <property type="match status" value="1"/>
</dbReference>
<dbReference type="AlphaFoldDB" id="A0AAI9AHA5"/>
<gene>
    <name evidence="4" type="ORF">CMTB2_05042</name>
</gene>
<dbReference type="PROSITE" id="PS50887">
    <property type="entry name" value="GGDEF"/>
    <property type="match status" value="1"/>
</dbReference>
<organism evidence="4 5">
    <name type="scientific">Caminibacter mediatlanticus TB-2</name>
    <dbReference type="NCBI Taxonomy" id="391592"/>
    <lineage>
        <taxon>Bacteria</taxon>
        <taxon>Pseudomonadati</taxon>
        <taxon>Campylobacterota</taxon>
        <taxon>Epsilonproteobacteria</taxon>
        <taxon>Nautiliales</taxon>
        <taxon>Nautiliaceae</taxon>
        <taxon>Caminibacter</taxon>
    </lineage>
</organism>
<dbReference type="PANTHER" id="PTHR33121">
    <property type="entry name" value="CYCLIC DI-GMP PHOSPHODIESTERASE PDEF"/>
    <property type="match status" value="1"/>
</dbReference>
<dbReference type="SMART" id="SM00267">
    <property type="entry name" value="GGDEF"/>
    <property type="match status" value="1"/>
</dbReference>
<keyword evidence="1" id="KW-0472">Membrane</keyword>
<evidence type="ECO:0000313" key="5">
    <source>
        <dbReference type="Proteomes" id="UP000003288"/>
    </source>
</evidence>
<comment type="caution">
    <text evidence="4">The sequence shown here is derived from an EMBL/GenBank/DDBJ whole genome shotgun (WGS) entry which is preliminary data.</text>
</comment>
<feature type="transmembrane region" description="Helical" evidence="1">
    <location>
        <begin position="6"/>
        <end position="28"/>
    </location>
</feature>
<proteinExistence type="predicted"/>
<dbReference type="CDD" id="cd01949">
    <property type="entry name" value="GGDEF"/>
    <property type="match status" value="1"/>
</dbReference>
<feature type="domain" description="EAL" evidence="2">
    <location>
        <begin position="367"/>
        <end position="610"/>
    </location>
</feature>
<dbReference type="SUPFAM" id="SSF141868">
    <property type="entry name" value="EAL domain-like"/>
    <property type="match status" value="1"/>
</dbReference>
<evidence type="ECO:0000259" key="2">
    <source>
        <dbReference type="PROSITE" id="PS50883"/>
    </source>
</evidence>
<dbReference type="FunFam" id="3.30.70.270:FF:000001">
    <property type="entry name" value="Diguanylate cyclase domain protein"/>
    <property type="match status" value="1"/>
</dbReference>
<dbReference type="CDD" id="cd01948">
    <property type="entry name" value="EAL"/>
    <property type="match status" value="1"/>
</dbReference>
<dbReference type="InterPro" id="IPR001633">
    <property type="entry name" value="EAL_dom"/>
</dbReference>
<dbReference type="PANTHER" id="PTHR33121:SF71">
    <property type="entry name" value="OXYGEN SENSOR PROTEIN DOSP"/>
    <property type="match status" value="1"/>
</dbReference>
<dbReference type="SMART" id="SM00052">
    <property type="entry name" value="EAL"/>
    <property type="match status" value="1"/>
</dbReference>
<feature type="transmembrane region" description="Helical" evidence="1">
    <location>
        <begin position="178"/>
        <end position="201"/>
    </location>
</feature>
<dbReference type="Gene3D" id="3.20.20.450">
    <property type="entry name" value="EAL domain"/>
    <property type="match status" value="1"/>
</dbReference>
<dbReference type="InterPro" id="IPR043128">
    <property type="entry name" value="Rev_trsase/Diguanyl_cyclase"/>
</dbReference>
<dbReference type="EMBL" id="ABCJ01000004">
    <property type="protein sequence ID" value="EDM23623.1"/>
    <property type="molecule type" value="Genomic_DNA"/>
</dbReference>
<dbReference type="InterPro" id="IPR050706">
    <property type="entry name" value="Cyclic-di-GMP_PDE-like"/>
</dbReference>
<dbReference type="Gene3D" id="3.30.70.270">
    <property type="match status" value="1"/>
</dbReference>
<accession>A0AAI9AHA5</accession>
<dbReference type="NCBIfam" id="TIGR00254">
    <property type="entry name" value="GGDEF"/>
    <property type="match status" value="1"/>
</dbReference>
<dbReference type="InterPro" id="IPR029787">
    <property type="entry name" value="Nucleotide_cyclase"/>
</dbReference>
<evidence type="ECO:0000259" key="3">
    <source>
        <dbReference type="PROSITE" id="PS50887"/>
    </source>
</evidence>
<feature type="domain" description="GGDEF" evidence="3">
    <location>
        <begin position="230"/>
        <end position="363"/>
    </location>
</feature>
<evidence type="ECO:0000313" key="4">
    <source>
        <dbReference type="EMBL" id="EDM23623.1"/>
    </source>
</evidence>
<reference evidence="4 5" key="1">
    <citation type="journal article" date="2011" name="Stand. Genomic Sci.">
        <title>Draft genome sequence of Caminibacter mediatlanticus strain TB-2, an epsilonproteobacterium isolated from a deep-sea hydrothermal vent.</title>
        <authorList>
            <person name="Giovannelli D."/>
            <person name="Ferriera S."/>
            <person name="Johnson J."/>
            <person name="Kravitz S."/>
            <person name="Perez-Rodriguez I."/>
            <person name="Ricci J."/>
            <person name="O'Brien C."/>
            <person name="Voordeckers J.W."/>
            <person name="Bini E."/>
            <person name="Vetriani C."/>
        </authorList>
    </citation>
    <scope>NUCLEOTIDE SEQUENCE [LARGE SCALE GENOMIC DNA]</scope>
    <source>
        <strain evidence="4 5">TB-2</strain>
    </source>
</reference>
<protein>
    <submittedName>
        <fullName evidence="4">Diguanylate cyclase/phosphodiesterase (GGDEF &amp; EAL domains)</fullName>
    </submittedName>
</protein>
<dbReference type="SUPFAM" id="SSF55073">
    <property type="entry name" value="Nucleotide cyclase"/>
    <property type="match status" value="1"/>
</dbReference>
<sequence>MTIGNYLLKLAIRFIIIILFTFFLIYILMKYFEKEFNNAIVNIEIQNAFNTAYKVEKILNSHYKNKNDILNLLLNKDIKYVFIIKKINGKYKYIYDGSPINERAIKYQPFEPLNKKIWEKVYTQKTPVYEINKKIDNVWLTFLYPIIKQNKINYIIAMDISLNAYNKFNDLLKIFKNIFIIVVTFILLLIFYMNFFIFKFYKEKFQSLIDPLTNTYNRKIINRIENENIKKTALLIFDIDNFKKINDTYGHNIGDIVLKNLTQTIKSQIRSNDYLIRYGGEEFLLILNNIEQKDALKKIEKIFNTIRNTPINIGNKKLFITISGGVHLEPEKEKNIFEAIKKADQELYKAKRTGKNKYCIYSENSEKIFAINEITDFIESNSILVYLQPILNIKTNKIEKFEALARIKYKDEIFSPNTFLENIKNTNTYRDFTSIILDKVFKTISKYKVEISVNFFAKDFFDEKFITLFDEKEKKYKDLLSFLSIEILENEQIENIQKLQNQLKILKEKGIKISIDDFGSDYSNLSYLTYITPDYIKIDSSIVKEVRSNINAQKIIKTIVILAKEFNAKTIAEFVEDKDSFKILKSLNVDYIQGYYISPPLPIEEIEKII</sequence>
<keyword evidence="1" id="KW-0812">Transmembrane</keyword>
<name>A0AAI9AHA5_9BACT</name>
<evidence type="ECO:0000256" key="1">
    <source>
        <dbReference type="SAM" id="Phobius"/>
    </source>
</evidence>
<dbReference type="InterPro" id="IPR000160">
    <property type="entry name" value="GGDEF_dom"/>
</dbReference>
<dbReference type="GO" id="GO:0071111">
    <property type="term" value="F:cyclic-guanylate-specific phosphodiesterase activity"/>
    <property type="evidence" value="ECO:0007669"/>
    <property type="project" value="InterPro"/>
</dbReference>
<dbReference type="Pfam" id="PF00990">
    <property type="entry name" value="GGDEF"/>
    <property type="match status" value="1"/>
</dbReference>
<dbReference type="Proteomes" id="UP000003288">
    <property type="component" value="Unassembled WGS sequence"/>
</dbReference>
<keyword evidence="1" id="KW-1133">Transmembrane helix</keyword>